<feature type="compositionally biased region" description="Basic and acidic residues" evidence="6">
    <location>
        <begin position="752"/>
        <end position="766"/>
    </location>
</feature>
<comment type="subcellular location">
    <subcellularLocation>
        <location evidence="1">Cytoplasm</location>
        <location evidence="1">Cytoskeleton</location>
        <location evidence="1">Microtubule organizing center</location>
        <location evidence="1">Centrosome</location>
    </subcellularLocation>
</comment>
<dbReference type="Proteomes" id="UP001208570">
    <property type="component" value="Unassembled WGS sequence"/>
</dbReference>
<organism evidence="7 8">
    <name type="scientific">Paralvinella palmiformis</name>
    <dbReference type="NCBI Taxonomy" id="53620"/>
    <lineage>
        <taxon>Eukaryota</taxon>
        <taxon>Metazoa</taxon>
        <taxon>Spiralia</taxon>
        <taxon>Lophotrochozoa</taxon>
        <taxon>Annelida</taxon>
        <taxon>Polychaeta</taxon>
        <taxon>Sedentaria</taxon>
        <taxon>Canalipalpata</taxon>
        <taxon>Terebellida</taxon>
        <taxon>Terebelliformia</taxon>
        <taxon>Alvinellidae</taxon>
        <taxon>Paralvinella</taxon>
    </lineage>
</organism>
<evidence type="ECO:0000256" key="3">
    <source>
        <dbReference type="ARBA" id="ARBA00023054"/>
    </source>
</evidence>
<gene>
    <name evidence="7" type="ORF">LSH36_188g05000</name>
</gene>
<keyword evidence="4" id="KW-0206">Cytoskeleton</keyword>
<sequence length="766" mass="90349">MATSTVGATNTRFSSSMSVLRMSDHNDPREILPKLMQETELQKLLADEKMRAEQHRTNYQTLKAEHTRLQDEYAVLQTELKSTVEESKLVQEKYKSLLEELRKELTDKNRECQELAAQTLNPQKMALIQMELTEEIEKKFREKFQRLEEEAERYRSEYNKLKYEFSFLKSEYEHEKVENQRIIQEMKMRHEAELKPAGSRISAMIPADFFVTVQVSNLRKEREALIARQQSDNNIDSQRVRVLQRENAQLHLKMKAVLTELEEIRAQREHSGLQSENIARLQNKQLAEHAANVRALETEKESLKMQVANLQKEIANNNELQIKLTSRIHDLEKNNIQLKNKAEETSHKCKVDLTNLKIEMLKERGELERERDRLTNKIDDLNAQLDIMKHTMDQQAEALVEKEREAVKRVEAAREEEWQKLHAVESEKLELETKLQEIERRRIDEESQKHADREKVDERIRQAEEKRQEVEKELLVVKTKLQHQQALLQTIERERTENSDLKARLHRIESAYNNYVGSDRELVDINASLKRQVEQFKTEVDKLKTELRVSQDDTDRMLIQRQSCWTDEKMNLQRRIEELETQTSELHNNLTRLVTAHQKKNKKYSNLITKLKHRLSLYQAKNEELTLEREVLKKSIPASTHLMVKKQLKDLMRRHRDFKTLLLTSNIDEVNIGNLSFASVSVPHDGASFQYSDMEKHHQKELELLKERLDLLDDQQKQQLHELKGFTPMESLRQTLKCVSPIDSLQHSSSIESDHDVIPERESAQV</sequence>
<feature type="coiled-coil region" evidence="5">
    <location>
        <begin position="45"/>
        <end position="171"/>
    </location>
</feature>
<feature type="coiled-coil region" evidence="5">
    <location>
        <begin position="247"/>
        <end position="635"/>
    </location>
</feature>
<dbReference type="InterPro" id="IPR052116">
    <property type="entry name" value="Centro_Cilium_Assembly"/>
</dbReference>
<dbReference type="GO" id="GO:0005813">
    <property type="term" value="C:centrosome"/>
    <property type="evidence" value="ECO:0007669"/>
    <property type="project" value="UniProtKB-SubCell"/>
</dbReference>
<dbReference type="EMBL" id="JAODUP010000188">
    <property type="protein sequence ID" value="KAK2157595.1"/>
    <property type="molecule type" value="Genomic_DNA"/>
</dbReference>
<reference evidence="7" key="1">
    <citation type="journal article" date="2023" name="Mol. Biol. Evol.">
        <title>Third-Generation Sequencing Reveals the Adaptive Role of the Epigenome in Three Deep-Sea Polychaetes.</title>
        <authorList>
            <person name="Perez M."/>
            <person name="Aroh O."/>
            <person name="Sun Y."/>
            <person name="Lan Y."/>
            <person name="Juniper S.K."/>
            <person name="Young C.R."/>
            <person name="Angers B."/>
            <person name="Qian P.Y."/>
        </authorList>
    </citation>
    <scope>NUCLEOTIDE SEQUENCE</scope>
    <source>
        <strain evidence="7">P08H-3</strain>
    </source>
</reference>
<dbReference type="GO" id="GO:0005794">
    <property type="term" value="C:Golgi apparatus"/>
    <property type="evidence" value="ECO:0007669"/>
    <property type="project" value="TreeGrafter"/>
</dbReference>
<keyword evidence="2" id="KW-0963">Cytoplasm</keyword>
<evidence type="ECO:0000256" key="1">
    <source>
        <dbReference type="ARBA" id="ARBA00004300"/>
    </source>
</evidence>
<evidence type="ECO:0000256" key="2">
    <source>
        <dbReference type="ARBA" id="ARBA00022490"/>
    </source>
</evidence>
<dbReference type="PANTHER" id="PTHR23170:SF2">
    <property type="entry name" value="CENTROSOMAL PROTEIN OF 83 KDA"/>
    <property type="match status" value="1"/>
</dbReference>
<evidence type="ECO:0000256" key="4">
    <source>
        <dbReference type="ARBA" id="ARBA00023212"/>
    </source>
</evidence>
<feature type="region of interest" description="Disordered" evidence="6">
    <location>
        <begin position="747"/>
        <end position="766"/>
    </location>
</feature>
<dbReference type="PANTHER" id="PTHR23170">
    <property type="entry name" value="NY-REN-58 ANTIGEN"/>
    <property type="match status" value="1"/>
</dbReference>
<proteinExistence type="predicted"/>
<keyword evidence="8" id="KW-1185">Reference proteome</keyword>
<evidence type="ECO:0000313" key="7">
    <source>
        <dbReference type="EMBL" id="KAK2157595.1"/>
    </source>
</evidence>
<evidence type="ECO:0000313" key="8">
    <source>
        <dbReference type="Proteomes" id="UP001208570"/>
    </source>
</evidence>
<dbReference type="GO" id="GO:0051660">
    <property type="term" value="P:establishment of centrosome localization"/>
    <property type="evidence" value="ECO:0007669"/>
    <property type="project" value="TreeGrafter"/>
</dbReference>
<evidence type="ECO:0008006" key="9">
    <source>
        <dbReference type="Google" id="ProtNLM"/>
    </source>
</evidence>
<evidence type="ECO:0000256" key="5">
    <source>
        <dbReference type="SAM" id="Coils"/>
    </source>
</evidence>
<comment type="caution">
    <text evidence="7">The sequence shown here is derived from an EMBL/GenBank/DDBJ whole genome shotgun (WGS) entry which is preliminary data.</text>
</comment>
<feature type="coiled-coil region" evidence="5">
    <location>
        <begin position="695"/>
        <end position="722"/>
    </location>
</feature>
<dbReference type="GO" id="GO:0060271">
    <property type="term" value="P:cilium assembly"/>
    <property type="evidence" value="ECO:0007669"/>
    <property type="project" value="TreeGrafter"/>
</dbReference>
<accession>A0AAD9JS36</accession>
<evidence type="ECO:0000256" key="6">
    <source>
        <dbReference type="SAM" id="MobiDB-lite"/>
    </source>
</evidence>
<protein>
    <recommendedName>
        <fullName evidence="9">Centrosomal protein of 83 kDa</fullName>
    </recommendedName>
</protein>
<name>A0AAD9JS36_9ANNE</name>
<dbReference type="GO" id="GO:0097539">
    <property type="term" value="C:ciliary transition fiber"/>
    <property type="evidence" value="ECO:0007669"/>
    <property type="project" value="TreeGrafter"/>
</dbReference>
<keyword evidence="3 5" id="KW-0175">Coiled coil</keyword>
<dbReference type="AlphaFoldDB" id="A0AAD9JS36"/>
<dbReference type="GO" id="GO:0005814">
    <property type="term" value="C:centriole"/>
    <property type="evidence" value="ECO:0007669"/>
    <property type="project" value="TreeGrafter"/>
</dbReference>